<reference evidence="2 3" key="1">
    <citation type="submission" date="2023-12" db="EMBL/GenBank/DDBJ databases">
        <title>Amycolatopsis sp. V23-08.</title>
        <authorList>
            <person name="Somphong A."/>
        </authorList>
    </citation>
    <scope>NUCLEOTIDE SEQUENCE [LARGE SCALE GENOMIC DNA]</scope>
    <source>
        <strain evidence="2 3">V23-08</strain>
    </source>
</reference>
<evidence type="ECO:0000313" key="3">
    <source>
        <dbReference type="Proteomes" id="UP001304298"/>
    </source>
</evidence>
<name>A0ABU5RJ46_9PSEU</name>
<organism evidence="2 3">
    <name type="scientific">Amycolatopsis heterodermiae</name>
    <dbReference type="NCBI Taxonomy" id="3110235"/>
    <lineage>
        <taxon>Bacteria</taxon>
        <taxon>Bacillati</taxon>
        <taxon>Actinomycetota</taxon>
        <taxon>Actinomycetes</taxon>
        <taxon>Pseudonocardiales</taxon>
        <taxon>Pseudonocardiaceae</taxon>
        <taxon>Amycolatopsis</taxon>
    </lineage>
</organism>
<gene>
    <name evidence="2" type="ORF">VA596_42725</name>
</gene>
<keyword evidence="1" id="KW-0732">Signal</keyword>
<comment type="caution">
    <text evidence="2">The sequence shown here is derived from an EMBL/GenBank/DDBJ whole genome shotgun (WGS) entry which is preliminary data.</text>
</comment>
<feature type="signal peptide" evidence="1">
    <location>
        <begin position="1"/>
        <end position="27"/>
    </location>
</feature>
<feature type="chain" id="PRO_5047062398" description="Serine/threonine protein kinase" evidence="1">
    <location>
        <begin position="28"/>
        <end position="203"/>
    </location>
</feature>
<proteinExistence type="predicted"/>
<keyword evidence="3" id="KW-1185">Reference proteome</keyword>
<dbReference type="RefSeq" id="WP_323335466.1">
    <property type="nucleotide sequence ID" value="NZ_JAYFSI010000015.1"/>
</dbReference>
<dbReference type="EMBL" id="JAYFSI010000015">
    <property type="protein sequence ID" value="MEA5366307.1"/>
    <property type="molecule type" value="Genomic_DNA"/>
</dbReference>
<sequence>MRSRSFRHSVLAVAVVLGAAACTTSTAGQPQPVPTVTAAAPAGDRVDVGTMHVTVPKGAKYTAHSQDGLLDGCLTEGTVVCEARMLDLREATSDPNAPINLPSSKRPFGWYTGTDVPTCITAASPPGEASVATGSNLVDSGFRPVGPKNAEYGAWQVSCEDATQNNKVRMWWLPTSKILVVQYGSFEGWDAKMDTLLAGATFS</sequence>
<evidence type="ECO:0000256" key="1">
    <source>
        <dbReference type="SAM" id="SignalP"/>
    </source>
</evidence>
<evidence type="ECO:0008006" key="4">
    <source>
        <dbReference type="Google" id="ProtNLM"/>
    </source>
</evidence>
<dbReference type="Proteomes" id="UP001304298">
    <property type="component" value="Unassembled WGS sequence"/>
</dbReference>
<protein>
    <recommendedName>
        <fullName evidence="4">Serine/threonine protein kinase</fullName>
    </recommendedName>
</protein>
<accession>A0ABU5RJ46</accession>
<evidence type="ECO:0000313" key="2">
    <source>
        <dbReference type="EMBL" id="MEA5366307.1"/>
    </source>
</evidence>
<dbReference type="PROSITE" id="PS51257">
    <property type="entry name" value="PROKAR_LIPOPROTEIN"/>
    <property type="match status" value="1"/>
</dbReference>